<dbReference type="EMBL" id="JAACJM010000013">
    <property type="protein sequence ID" value="KAF5369337.1"/>
    <property type="molecule type" value="Genomic_DNA"/>
</dbReference>
<dbReference type="OrthoDB" id="128867at2759"/>
<dbReference type="AlphaFoldDB" id="A0A8H5LTU8"/>
<evidence type="ECO:0000313" key="2">
    <source>
        <dbReference type="EMBL" id="KAF5369337.1"/>
    </source>
</evidence>
<dbReference type="Proteomes" id="UP000559256">
    <property type="component" value="Unassembled WGS sequence"/>
</dbReference>
<gene>
    <name evidence="2" type="ORF">D9758_002612</name>
</gene>
<reference evidence="2 3" key="1">
    <citation type="journal article" date="2020" name="ISME J.">
        <title>Uncovering the hidden diversity of litter-decomposition mechanisms in mushroom-forming fungi.</title>
        <authorList>
            <person name="Floudas D."/>
            <person name="Bentzer J."/>
            <person name="Ahren D."/>
            <person name="Johansson T."/>
            <person name="Persson P."/>
            <person name="Tunlid A."/>
        </authorList>
    </citation>
    <scope>NUCLEOTIDE SEQUENCE [LARGE SCALE GENOMIC DNA]</scope>
    <source>
        <strain evidence="2 3">CBS 291.85</strain>
    </source>
</reference>
<protein>
    <submittedName>
        <fullName evidence="2">Uncharacterized protein</fullName>
    </submittedName>
</protein>
<keyword evidence="3" id="KW-1185">Reference proteome</keyword>
<organism evidence="2 3">
    <name type="scientific">Tetrapyrgos nigripes</name>
    <dbReference type="NCBI Taxonomy" id="182062"/>
    <lineage>
        <taxon>Eukaryota</taxon>
        <taxon>Fungi</taxon>
        <taxon>Dikarya</taxon>
        <taxon>Basidiomycota</taxon>
        <taxon>Agaricomycotina</taxon>
        <taxon>Agaricomycetes</taxon>
        <taxon>Agaricomycetidae</taxon>
        <taxon>Agaricales</taxon>
        <taxon>Marasmiineae</taxon>
        <taxon>Marasmiaceae</taxon>
        <taxon>Tetrapyrgos</taxon>
    </lineage>
</organism>
<name>A0A8H5LTU8_9AGAR</name>
<evidence type="ECO:0000313" key="3">
    <source>
        <dbReference type="Proteomes" id="UP000559256"/>
    </source>
</evidence>
<proteinExistence type="predicted"/>
<feature type="compositionally biased region" description="Low complexity" evidence="1">
    <location>
        <begin position="72"/>
        <end position="81"/>
    </location>
</feature>
<sequence>MSQTTLLTLNGVHDVWTGHLYGNALTLGAQKQAIYIPDIEGQANSEPRILHTGSDVFSISQPQVPESGSGSGSDSDSGSGSPHLIYTGLRNGSIARFDLRMSTGDKGRGGGGGKKKLFEARFTGPAEGHSHKQRSPVVHLKVMKDWQILVGNINGQTFVHSRTCRFYHKENEFVSGNFGGLE</sequence>
<comment type="caution">
    <text evidence="2">The sequence shown here is derived from an EMBL/GenBank/DDBJ whole genome shotgun (WGS) entry which is preliminary data.</text>
</comment>
<accession>A0A8H5LTU8</accession>
<feature type="region of interest" description="Disordered" evidence="1">
    <location>
        <begin position="59"/>
        <end position="83"/>
    </location>
</feature>
<evidence type="ECO:0000256" key="1">
    <source>
        <dbReference type="SAM" id="MobiDB-lite"/>
    </source>
</evidence>